<proteinExistence type="predicted"/>
<evidence type="ECO:0000256" key="1">
    <source>
        <dbReference type="SAM" id="SignalP"/>
    </source>
</evidence>
<dbReference type="EMBL" id="OX458333">
    <property type="protein sequence ID" value="CAI8881288.1"/>
    <property type="molecule type" value="Genomic_DNA"/>
</dbReference>
<gene>
    <name evidence="2" type="ORF">MSZNOR_3063</name>
</gene>
<sequence length="128" mass="14264">MNFYKMLWLTAALSLFTPGPVSAEFERDGTAPDQTSRPGLIYVDKAFNNAIFSYWAFDGIRFYVKDPQIVYVNKAYGQAIYSYPGVGPDTVTAFNLEYVSPAFGQAIYSYPGNYNVPGSADGLRRLID</sequence>
<dbReference type="RefSeq" id="WP_156912842.1">
    <property type="nucleotide sequence ID" value="NZ_OX458333.1"/>
</dbReference>
<protein>
    <submittedName>
        <fullName evidence="2">Uncharacterized protein</fullName>
    </submittedName>
</protein>
<keyword evidence="3" id="KW-1185">Reference proteome</keyword>
<accession>A0ABN8X7W7</accession>
<dbReference type="Proteomes" id="UP001162030">
    <property type="component" value="Chromosome"/>
</dbReference>
<organism evidence="2 3">
    <name type="scientific">Methylocaldum szegediense</name>
    <dbReference type="NCBI Taxonomy" id="73780"/>
    <lineage>
        <taxon>Bacteria</taxon>
        <taxon>Pseudomonadati</taxon>
        <taxon>Pseudomonadota</taxon>
        <taxon>Gammaproteobacteria</taxon>
        <taxon>Methylococcales</taxon>
        <taxon>Methylococcaceae</taxon>
        <taxon>Methylocaldum</taxon>
    </lineage>
</organism>
<keyword evidence="1" id="KW-0732">Signal</keyword>
<evidence type="ECO:0000313" key="3">
    <source>
        <dbReference type="Proteomes" id="UP001162030"/>
    </source>
</evidence>
<feature type="signal peptide" evidence="1">
    <location>
        <begin position="1"/>
        <end position="23"/>
    </location>
</feature>
<feature type="chain" id="PRO_5047202017" evidence="1">
    <location>
        <begin position="24"/>
        <end position="128"/>
    </location>
</feature>
<name>A0ABN8X7W7_9GAMM</name>
<evidence type="ECO:0000313" key="2">
    <source>
        <dbReference type="EMBL" id="CAI8881288.1"/>
    </source>
</evidence>
<reference evidence="2 3" key="1">
    <citation type="submission" date="2023-03" db="EMBL/GenBank/DDBJ databases">
        <authorList>
            <person name="Pearce D."/>
        </authorList>
    </citation>
    <scope>NUCLEOTIDE SEQUENCE [LARGE SCALE GENOMIC DNA]</scope>
    <source>
        <strain evidence="2">Msz</strain>
    </source>
</reference>